<accession>A0A9P8P356</accession>
<dbReference type="GO" id="GO:0006635">
    <property type="term" value="P:fatty acid beta-oxidation"/>
    <property type="evidence" value="ECO:0007669"/>
    <property type="project" value="TreeGrafter"/>
</dbReference>
<sequence>MSPSYKIVNQVFVIVLDDPHTRNALTIAQFVQLAELLELADKHPHTTATLVVGRGPMFSAGANIKTVAQLKNKTSSEILSEIGAKNLCLVHLFTSHRKLLVVGLNGPVIGLTASLVALADLVYAQNHKVFMSFPFTNIGLTTECAAAVSLPQRLGLSTALEHVLLAKPLSAAKLHALGLVNRVFDLDDCDQFNEQLTKMLNKELVGLDRESIFVNKRLMRHTFDTQVRAQALQETMSGVADWTANKPQTAFDEIVAGKRRHKL</sequence>
<comment type="caution">
    <text evidence="4">The sequence shown here is derived from an EMBL/GenBank/DDBJ whole genome shotgun (WGS) entry which is preliminary data.</text>
</comment>
<dbReference type="CDD" id="cd06558">
    <property type="entry name" value="crotonase-like"/>
    <property type="match status" value="1"/>
</dbReference>
<dbReference type="PANTHER" id="PTHR43684">
    <property type="match status" value="1"/>
</dbReference>
<keyword evidence="3" id="KW-0413">Isomerase</keyword>
<organism evidence="4 5">
    <name type="scientific">Ogataea polymorpha</name>
    <dbReference type="NCBI Taxonomy" id="460523"/>
    <lineage>
        <taxon>Eukaryota</taxon>
        <taxon>Fungi</taxon>
        <taxon>Dikarya</taxon>
        <taxon>Ascomycota</taxon>
        <taxon>Saccharomycotina</taxon>
        <taxon>Pichiomycetes</taxon>
        <taxon>Pichiales</taxon>
        <taxon>Pichiaceae</taxon>
        <taxon>Ogataea</taxon>
    </lineage>
</organism>
<dbReference type="Pfam" id="PF00378">
    <property type="entry name" value="ECH_1"/>
    <property type="match status" value="1"/>
</dbReference>
<reference evidence="4" key="1">
    <citation type="journal article" date="2021" name="Open Biol.">
        <title>Shared evolutionary footprints suggest mitochondrial oxidative damage underlies multiple complex I losses in fungi.</title>
        <authorList>
            <person name="Schikora-Tamarit M.A."/>
            <person name="Marcet-Houben M."/>
            <person name="Nosek J."/>
            <person name="Gabaldon T."/>
        </authorList>
    </citation>
    <scope>NUCLEOTIDE SEQUENCE</scope>
    <source>
        <strain evidence="4">NCAIM Y.01608</strain>
    </source>
</reference>
<dbReference type="SUPFAM" id="SSF52096">
    <property type="entry name" value="ClpP/crotonase"/>
    <property type="match status" value="1"/>
</dbReference>
<evidence type="ECO:0000256" key="2">
    <source>
        <dbReference type="ARBA" id="ARBA00023140"/>
    </source>
</evidence>
<proteinExistence type="predicted"/>
<gene>
    <name evidence="4" type="ORF">OGATHE_003788</name>
</gene>
<keyword evidence="2" id="KW-0576">Peroxisome</keyword>
<reference evidence="4" key="2">
    <citation type="submission" date="2021-01" db="EMBL/GenBank/DDBJ databases">
        <authorList>
            <person name="Schikora-Tamarit M.A."/>
        </authorList>
    </citation>
    <scope>NUCLEOTIDE SEQUENCE</scope>
    <source>
        <strain evidence="4">NCAIM Y.01608</strain>
    </source>
</reference>
<dbReference type="PANTHER" id="PTHR43684:SF1">
    <property type="entry name" value="ENOYL-COA DELTA ISOMERASE 2"/>
    <property type="match status" value="1"/>
</dbReference>
<evidence type="ECO:0000256" key="3">
    <source>
        <dbReference type="ARBA" id="ARBA00023235"/>
    </source>
</evidence>
<evidence type="ECO:0000256" key="1">
    <source>
        <dbReference type="ARBA" id="ARBA00004275"/>
    </source>
</evidence>
<name>A0A9P8P356_9ASCO</name>
<keyword evidence="5" id="KW-1185">Reference proteome</keyword>
<dbReference type="InterPro" id="IPR029045">
    <property type="entry name" value="ClpP/crotonase-like_dom_sf"/>
</dbReference>
<evidence type="ECO:0000313" key="4">
    <source>
        <dbReference type="EMBL" id="KAH3664973.1"/>
    </source>
</evidence>
<dbReference type="EMBL" id="JAEUBD010001178">
    <property type="protein sequence ID" value="KAH3664973.1"/>
    <property type="molecule type" value="Genomic_DNA"/>
</dbReference>
<comment type="subcellular location">
    <subcellularLocation>
        <location evidence="1">Peroxisome</location>
    </subcellularLocation>
</comment>
<dbReference type="GO" id="GO:0005782">
    <property type="term" value="C:peroxisomal matrix"/>
    <property type="evidence" value="ECO:0007669"/>
    <property type="project" value="TreeGrafter"/>
</dbReference>
<dbReference type="AlphaFoldDB" id="A0A9P8P356"/>
<dbReference type="InterPro" id="IPR051053">
    <property type="entry name" value="ECH/Chromodomain_protein"/>
</dbReference>
<dbReference type="Gene3D" id="3.90.226.10">
    <property type="entry name" value="2-enoyl-CoA Hydratase, Chain A, domain 1"/>
    <property type="match status" value="1"/>
</dbReference>
<evidence type="ECO:0000313" key="5">
    <source>
        <dbReference type="Proteomes" id="UP000788993"/>
    </source>
</evidence>
<dbReference type="InterPro" id="IPR001753">
    <property type="entry name" value="Enoyl-CoA_hydra/iso"/>
</dbReference>
<dbReference type="Proteomes" id="UP000788993">
    <property type="component" value="Unassembled WGS sequence"/>
</dbReference>
<protein>
    <submittedName>
        <fullName evidence="4">Uncharacterized protein</fullName>
    </submittedName>
</protein>
<dbReference type="GO" id="GO:0004165">
    <property type="term" value="F:delta(3)-delta(2)-enoyl-CoA isomerase activity"/>
    <property type="evidence" value="ECO:0007669"/>
    <property type="project" value="UniProtKB-ARBA"/>
</dbReference>